<evidence type="ECO:0000313" key="3">
    <source>
        <dbReference type="Proteomes" id="UP000235392"/>
    </source>
</evidence>
<sequence>MLDSYVSSTTQPSSDVINLRLWAMVTNKPNQEPIDNLLKCHHHHLQNTAFKPTHHTYSILLSALCKQDLSNAKEPVIRLPRSGNHQSASTVTLENLIQSSANINLFDPDIFKVNPIARLELTTKAFKILEDHQELTAELYSNLIILLGFSNKLPQAKALFESYKQSPFNPDSQNSTQVHQQALKPPSPLTRVSPDSLTVQNCQSEPSSINQILEVILGLIRSEDYSSASTWIKRLFNGDHAPYRDGLSPAKSSLPGGTVDGFPPSNPSQPFQSVLLHQLGRRNRFDHDQQGRSRYPRYCHVSHLGSCLMVDGDNTLESSDPYEKNYWSWFLPVSTPTLAVVANIWSKPPPQLVGIEPLPTPRSTRPRFLPVLTPD</sequence>
<name>A0A2N5U6B2_9BASI</name>
<evidence type="ECO:0000313" key="2">
    <source>
        <dbReference type="EMBL" id="PLW33198.1"/>
    </source>
</evidence>
<organism evidence="2 3">
    <name type="scientific">Puccinia coronata f. sp. avenae</name>
    <dbReference type="NCBI Taxonomy" id="200324"/>
    <lineage>
        <taxon>Eukaryota</taxon>
        <taxon>Fungi</taxon>
        <taxon>Dikarya</taxon>
        <taxon>Basidiomycota</taxon>
        <taxon>Pucciniomycotina</taxon>
        <taxon>Pucciniomycetes</taxon>
        <taxon>Pucciniales</taxon>
        <taxon>Pucciniaceae</taxon>
        <taxon>Puccinia</taxon>
    </lineage>
</organism>
<reference evidence="2 3" key="1">
    <citation type="submission" date="2017-11" db="EMBL/GenBank/DDBJ databases">
        <title>De novo assembly and phasing of dikaryotic genomes from two isolates of Puccinia coronata f. sp. avenae, the causal agent of oat crown rust.</title>
        <authorList>
            <person name="Miller M.E."/>
            <person name="Zhang Y."/>
            <person name="Omidvar V."/>
            <person name="Sperschneider J."/>
            <person name="Schwessinger B."/>
            <person name="Raley C."/>
            <person name="Palmer J.M."/>
            <person name="Garnica D."/>
            <person name="Upadhyaya N."/>
            <person name="Rathjen J."/>
            <person name="Taylor J.M."/>
            <person name="Park R.F."/>
            <person name="Dodds P.N."/>
            <person name="Hirsch C.D."/>
            <person name="Kianian S.F."/>
            <person name="Figueroa M."/>
        </authorList>
    </citation>
    <scope>NUCLEOTIDE SEQUENCE [LARGE SCALE GENOMIC DNA]</scope>
    <source>
        <strain evidence="2">12SD80</strain>
    </source>
</reference>
<dbReference type="AlphaFoldDB" id="A0A2N5U6B2"/>
<feature type="region of interest" description="Disordered" evidence="1">
    <location>
        <begin position="167"/>
        <end position="195"/>
    </location>
</feature>
<feature type="compositionally biased region" description="Polar residues" evidence="1">
    <location>
        <begin position="167"/>
        <end position="180"/>
    </location>
</feature>
<evidence type="ECO:0000256" key="1">
    <source>
        <dbReference type="SAM" id="MobiDB-lite"/>
    </source>
</evidence>
<protein>
    <submittedName>
        <fullName evidence="2">Uncharacterized protein</fullName>
    </submittedName>
</protein>
<comment type="caution">
    <text evidence="2">The sequence shown here is derived from an EMBL/GenBank/DDBJ whole genome shotgun (WGS) entry which is preliminary data.</text>
</comment>
<dbReference type="Proteomes" id="UP000235392">
    <property type="component" value="Unassembled WGS sequence"/>
</dbReference>
<accession>A0A2N5U6B2</accession>
<gene>
    <name evidence="2" type="ORF">PCASD_09531</name>
</gene>
<proteinExistence type="predicted"/>
<dbReference type="EMBL" id="PGCI01000225">
    <property type="protein sequence ID" value="PLW33198.1"/>
    <property type="molecule type" value="Genomic_DNA"/>
</dbReference>